<dbReference type="Gene3D" id="3.40.50.2300">
    <property type="match status" value="1"/>
</dbReference>
<dbReference type="SUPFAM" id="SSF52172">
    <property type="entry name" value="CheY-like"/>
    <property type="match status" value="1"/>
</dbReference>
<dbReference type="PRINTS" id="PR00344">
    <property type="entry name" value="BCTRLSENSOR"/>
</dbReference>
<dbReference type="SUPFAM" id="SSF47226">
    <property type="entry name" value="Histidine-containing phosphotransfer domain, HPT domain"/>
    <property type="match status" value="1"/>
</dbReference>
<keyword evidence="5 13" id="KW-0418">Kinase</keyword>
<dbReference type="InterPro" id="IPR003594">
    <property type="entry name" value="HATPase_dom"/>
</dbReference>
<feature type="modified residue" description="4-aspartylphosphate" evidence="6">
    <location>
        <position position="671"/>
    </location>
</feature>
<keyword evidence="8" id="KW-0472">Membrane</keyword>
<dbReference type="OrthoDB" id="9801651at2"/>
<dbReference type="CDD" id="cd00130">
    <property type="entry name" value="PAS"/>
    <property type="match status" value="1"/>
</dbReference>
<evidence type="ECO:0000259" key="10">
    <source>
        <dbReference type="PROSITE" id="PS50110"/>
    </source>
</evidence>
<accession>A0A2T4JQ65</accession>
<dbReference type="InterPro" id="IPR000014">
    <property type="entry name" value="PAS"/>
</dbReference>
<dbReference type="Gene3D" id="1.20.120.160">
    <property type="entry name" value="HPT domain"/>
    <property type="match status" value="1"/>
</dbReference>
<evidence type="ECO:0000256" key="5">
    <source>
        <dbReference type="ARBA" id="ARBA00022777"/>
    </source>
</evidence>
<dbReference type="SMART" id="SM00448">
    <property type="entry name" value="REC"/>
    <property type="match status" value="1"/>
</dbReference>
<dbReference type="Gene3D" id="3.30.450.20">
    <property type="entry name" value="PAS domain"/>
    <property type="match status" value="1"/>
</dbReference>
<dbReference type="Pfam" id="PF02518">
    <property type="entry name" value="HATPase_c"/>
    <property type="match status" value="1"/>
</dbReference>
<evidence type="ECO:0000256" key="6">
    <source>
        <dbReference type="PROSITE-ProRule" id="PRU00169"/>
    </source>
</evidence>
<evidence type="ECO:0000256" key="4">
    <source>
        <dbReference type="ARBA" id="ARBA00022679"/>
    </source>
</evidence>
<feature type="region of interest" description="Disordered" evidence="7">
    <location>
        <begin position="734"/>
        <end position="762"/>
    </location>
</feature>
<evidence type="ECO:0000256" key="8">
    <source>
        <dbReference type="SAM" id="Phobius"/>
    </source>
</evidence>
<reference evidence="13 14" key="1">
    <citation type="submission" date="2018-03" db="EMBL/GenBank/DDBJ databases">
        <title>Cereibacter changlensis.</title>
        <authorList>
            <person name="Meyer T.E."/>
            <person name="Miller S."/>
            <person name="Lodha T."/>
            <person name="Gandham S."/>
            <person name="Chintalapati S."/>
            <person name="Chintalapati V.R."/>
        </authorList>
    </citation>
    <scope>NUCLEOTIDE SEQUENCE [LARGE SCALE GENOMIC DNA]</scope>
    <source>
        <strain evidence="13 14">JA139</strain>
    </source>
</reference>
<evidence type="ECO:0000256" key="7">
    <source>
        <dbReference type="SAM" id="MobiDB-lite"/>
    </source>
</evidence>
<organism evidence="13 14">
    <name type="scientific">Cereibacter changlensis JA139</name>
    <dbReference type="NCBI Taxonomy" id="1188249"/>
    <lineage>
        <taxon>Bacteria</taxon>
        <taxon>Pseudomonadati</taxon>
        <taxon>Pseudomonadota</taxon>
        <taxon>Alphaproteobacteria</taxon>
        <taxon>Rhodobacterales</taxon>
        <taxon>Paracoccaceae</taxon>
        <taxon>Cereibacter</taxon>
    </lineage>
</organism>
<feature type="domain" description="Histidine kinase" evidence="9">
    <location>
        <begin position="375"/>
        <end position="595"/>
    </location>
</feature>
<dbReference type="GO" id="GO:0000155">
    <property type="term" value="F:phosphorelay sensor kinase activity"/>
    <property type="evidence" value="ECO:0007669"/>
    <property type="project" value="InterPro"/>
</dbReference>
<dbReference type="InterPro" id="IPR003661">
    <property type="entry name" value="HisK_dim/P_dom"/>
</dbReference>
<evidence type="ECO:0000256" key="3">
    <source>
        <dbReference type="ARBA" id="ARBA00022553"/>
    </source>
</evidence>
<dbReference type="CDD" id="cd00082">
    <property type="entry name" value="HisKA"/>
    <property type="match status" value="1"/>
</dbReference>
<feature type="domain" description="Response regulatory" evidence="10">
    <location>
        <begin position="622"/>
        <end position="739"/>
    </location>
</feature>
<dbReference type="InterPro" id="IPR000700">
    <property type="entry name" value="PAS-assoc_C"/>
</dbReference>
<comment type="catalytic activity">
    <reaction evidence="1">
        <text>ATP + protein L-histidine = ADP + protein N-phospho-L-histidine.</text>
        <dbReference type="EC" id="2.7.13.3"/>
    </reaction>
</comment>
<feature type="transmembrane region" description="Helical" evidence="8">
    <location>
        <begin position="193"/>
        <end position="216"/>
    </location>
</feature>
<dbReference type="InterPro" id="IPR035965">
    <property type="entry name" value="PAS-like_dom_sf"/>
</dbReference>
<dbReference type="SMART" id="SM00091">
    <property type="entry name" value="PAS"/>
    <property type="match status" value="1"/>
</dbReference>
<dbReference type="InterPro" id="IPR036097">
    <property type="entry name" value="HisK_dim/P_sf"/>
</dbReference>
<evidence type="ECO:0000313" key="14">
    <source>
        <dbReference type="Proteomes" id="UP000241010"/>
    </source>
</evidence>
<keyword evidence="14" id="KW-1185">Reference proteome</keyword>
<dbReference type="Pfam" id="PF13426">
    <property type="entry name" value="PAS_9"/>
    <property type="match status" value="1"/>
</dbReference>
<evidence type="ECO:0000259" key="11">
    <source>
        <dbReference type="PROSITE" id="PS50112"/>
    </source>
</evidence>
<dbReference type="PROSITE" id="PS50113">
    <property type="entry name" value="PAC"/>
    <property type="match status" value="1"/>
</dbReference>
<comment type="caution">
    <text evidence="13">The sequence shown here is derived from an EMBL/GenBank/DDBJ whole genome shotgun (WGS) entry which is preliminary data.</text>
</comment>
<sequence length="874" mass="93652">MAPPQSDLPPQASPGPSAWKKIRLPVTATAVAICVATIVALSLDTRLRILRLDDSREDRLHWLIDSTHDDVLELDVALLQARLAPQSGLAEVRRRFGDLEQRIRELDEAPRAAPLIHRDGHAEGVELLRGFLADTAQVVDGPDPALATALPGLSARLQPLVVMSEAMQTRSASAALQGYSAEQVRIGGALLRLVLLTVLLVVVLSVLSIQLLRLYLGSKERAEENRRTSARLETIFATSADAILVTDLEGRVLDCNPAAQAMFGYPAEALLGGVAMTLLFPPDVVAAQRSQLDRAVRSASSTAANPLRLEVEAQQADGLRFPVEVTLAVAPVVSGSIVVALVRDISARRRAERELTEARDRALAGERAKANFLAVMSHEMRTPLNGLTGSIELMAQTPLDARQRELVRVLSTSAEILLDHVNSVLDIARFEANAMEAVTVAFELDRLVADCAANQAGLAAAAGNRIELRSPGGALGMVMGNPVRLRQILLNLLNNAAKFTRNGRITVETVTLAGDGDPMVEIRVIDTGIGIAATDLERIFEDFVTLDSGYDRRSGGTGLGLGISRRLARAMGGDLGALSMPHRGSRFWLRLPLLRPEAADLPPPAEAEPALPAEQPQPGGLTVLIIEDNDINRFIARSFIESEGHAVVEAADGMTGLIEAQRQAFDVVLTDISMPGLDGFQVARRIREGGGPSARSRLIALTAHSLSTHQEELRDSGLDAFLQKPVGRAELLCSLRPGPTPAPSPEDQPEPETTPADPPVLDPSVLDELRDQLGPVAVMALIRQMLGDGDMILQRIAALGPSPEPAALAPLAHQFAGAIGTFGAHPLHRLLRRMMQAGRGGDRPEADLAALPGLWQATRLALQRQADRLARQPD</sequence>
<dbReference type="InterPro" id="IPR004358">
    <property type="entry name" value="Sig_transdc_His_kin-like_C"/>
</dbReference>
<dbReference type="PROSITE" id="PS50109">
    <property type="entry name" value="HIS_KIN"/>
    <property type="match status" value="1"/>
</dbReference>
<feature type="domain" description="PAC" evidence="12">
    <location>
        <begin position="307"/>
        <end position="357"/>
    </location>
</feature>
<dbReference type="InterPro" id="IPR036890">
    <property type="entry name" value="HATPase_C_sf"/>
</dbReference>
<dbReference type="PANTHER" id="PTHR43047:SF64">
    <property type="entry name" value="HISTIDINE KINASE CONTAINING CHEY-HOMOLOGOUS RECEIVER DOMAIN AND PAS DOMAIN-RELATED"/>
    <property type="match status" value="1"/>
</dbReference>
<feature type="domain" description="PAS" evidence="11">
    <location>
        <begin position="228"/>
        <end position="299"/>
    </location>
</feature>
<dbReference type="SMART" id="SM00388">
    <property type="entry name" value="HisKA"/>
    <property type="match status" value="1"/>
</dbReference>
<dbReference type="SUPFAM" id="SSF47384">
    <property type="entry name" value="Homodimeric domain of signal transducing histidine kinase"/>
    <property type="match status" value="1"/>
</dbReference>
<keyword evidence="8" id="KW-1133">Transmembrane helix</keyword>
<dbReference type="InterPro" id="IPR001789">
    <property type="entry name" value="Sig_transdc_resp-reg_receiver"/>
</dbReference>
<feature type="transmembrane region" description="Helical" evidence="8">
    <location>
        <begin position="22"/>
        <end position="43"/>
    </location>
</feature>
<dbReference type="SMART" id="SM00387">
    <property type="entry name" value="HATPase_c"/>
    <property type="match status" value="1"/>
</dbReference>
<dbReference type="PROSITE" id="PS50110">
    <property type="entry name" value="RESPONSE_REGULATORY"/>
    <property type="match status" value="1"/>
</dbReference>
<dbReference type="Gene3D" id="3.30.565.10">
    <property type="entry name" value="Histidine kinase-like ATPase, C-terminal domain"/>
    <property type="match status" value="1"/>
</dbReference>
<dbReference type="CDD" id="cd16922">
    <property type="entry name" value="HATPase_EvgS-ArcB-TorS-like"/>
    <property type="match status" value="1"/>
</dbReference>
<dbReference type="EC" id="2.7.13.3" evidence="2"/>
<proteinExistence type="predicted"/>
<dbReference type="InterPro" id="IPR011006">
    <property type="entry name" value="CheY-like_superfamily"/>
</dbReference>
<keyword evidence="8" id="KW-0812">Transmembrane</keyword>
<evidence type="ECO:0000259" key="9">
    <source>
        <dbReference type="PROSITE" id="PS50109"/>
    </source>
</evidence>
<dbReference type="Proteomes" id="UP000241010">
    <property type="component" value="Unassembled WGS sequence"/>
</dbReference>
<dbReference type="Gene3D" id="1.10.287.130">
    <property type="match status" value="1"/>
</dbReference>
<gene>
    <name evidence="13" type="ORF">C5F48_19520</name>
</gene>
<dbReference type="SUPFAM" id="SSF55874">
    <property type="entry name" value="ATPase domain of HSP90 chaperone/DNA topoisomerase II/histidine kinase"/>
    <property type="match status" value="1"/>
</dbReference>
<dbReference type="InterPro" id="IPR005467">
    <property type="entry name" value="His_kinase_dom"/>
</dbReference>
<dbReference type="EMBL" id="PZKG01000140">
    <property type="protein sequence ID" value="PTE20069.1"/>
    <property type="molecule type" value="Genomic_DNA"/>
</dbReference>
<dbReference type="PANTHER" id="PTHR43047">
    <property type="entry name" value="TWO-COMPONENT HISTIDINE PROTEIN KINASE"/>
    <property type="match status" value="1"/>
</dbReference>
<evidence type="ECO:0000313" key="13">
    <source>
        <dbReference type="EMBL" id="PTE20069.1"/>
    </source>
</evidence>
<protein>
    <recommendedName>
        <fullName evidence="2">histidine kinase</fullName>
        <ecNumber evidence="2">2.7.13.3</ecNumber>
    </recommendedName>
</protein>
<keyword evidence="3 6" id="KW-0597">Phosphoprotein</keyword>
<dbReference type="InterPro" id="IPR036641">
    <property type="entry name" value="HPT_dom_sf"/>
</dbReference>
<dbReference type="Pfam" id="PF00072">
    <property type="entry name" value="Response_reg"/>
    <property type="match status" value="1"/>
</dbReference>
<evidence type="ECO:0000256" key="1">
    <source>
        <dbReference type="ARBA" id="ARBA00000085"/>
    </source>
</evidence>
<name>A0A2T4JQ65_9RHOB</name>
<dbReference type="Pfam" id="PF00512">
    <property type="entry name" value="HisKA"/>
    <property type="match status" value="1"/>
</dbReference>
<evidence type="ECO:0000256" key="2">
    <source>
        <dbReference type="ARBA" id="ARBA00012438"/>
    </source>
</evidence>
<dbReference type="AlphaFoldDB" id="A0A2T4JQ65"/>
<evidence type="ECO:0000259" key="12">
    <source>
        <dbReference type="PROSITE" id="PS50113"/>
    </source>
</evidence>
<dbReference type="PROSITE" id="PS50112">
    <property type="entry name" value="PAS"/>
    <property type="match status" value="1"/>
</dbReference>
<dbReference type="SUPFAM" id="SSF55785">
    <property type="entry name" value="PYP-like sensor domain (PAS domain)"/>
    <property type="match status" value="1"/>
</dbReference>
<dbReference type="NCBIfam" id="TIGR00229">
    <property type="entry name" value="sensory_box"/>
    <property type="match status" value="1"/>
</dbReference>
<keyword evidence="4" id="KW-0808">Transferase</keyword>
<dbReference type="CDD" id="cd17546">
    <property type="entry name" value="REC_hyHK_CKI1_RcsC-like"/>
    <property type="match status" value="1"/>
</dbReference>